<comment type="caution">
    <text evidence="2">The sequence shown here is derived from an EMBL/GenBank/DDBJ whole genome shotgun (WGS) entry which is preliminary data.</text>
</comment>
<sequence length="104" mass="11891">MNDDRHHLHWATALDRLELEVILAERRLEDPTRPTPDTWDEPDLQGPIPADLRDRALALRERQHRVRVAMTTLLGTIGRQHDFANRVDRATRAPAGAVFLDVTA</sequence>
<dbReference type="EMBL" id="BAABKN010000014">
    <property type="protein sequence ID" value="GAA4738586.1"/>
    <property type="molecule type" value="Genomic_DNA"/>
</dbReference>
<evidence type="ECO:0000313" key="2">
    <source>
        <dbReference type="EMBL" id="GAA4738586.1"/>
    </source>
</evidence>
<evidence type="ECO:0000256" key="1">
    <source>
        <dbReference type="SAM" id="MobiDB-lite"/>
    </source>
</evidence>
<accession>A0ABP8YV92</accession>
<reference evidence="3" key="1">
    <citation type="journal article" date="2019" name="Int. J. Syst. Evol. Microbiol.">
        <title>The Global Catalogue of Microorganisms (GCM) 10K type strain sequencing project: providing services to taxonomists for standard genome sequencing and annotation.</title>
        <authorList>
            <consortium name="The Broad Institute Genomics Platform"/>
            <consortium name="The Broad Institute Genome Sequencing Center for Infectious Disease"/>
            <person name="Wu L."/>
            <person name="Ma J."/>
        </authorList>
    </citation>
    <scope>NUCLEOTIDE SEQUENCE [LARGE SCALE GENOMIC DNA]</scope>
    <source>
        <strain evidence="3">JCM 18532</strain>
    </source>
</reference>
<proteinExistence type="predicted"/>
<dbReference type="RefSeq" id="WP_345526975.1">
    <property type="nucleotide sequence ID" value="NZ_BAABKN010000014.1"/>
</dbReference>
<dbReference type="Proteomes" id="UP001499882">
    <property type="component" value="Unassembled WGS sequence"/>
</dbReference>
<feature type="region of interest" description="Disordered" evidence="1">
    <location>
        <begin position="28"/>
        <end position="49"/>
    </location>
</feature>
<name>A0ABP8YV92_9ACTN</name>
<keyword evidence="3" id="KW-1185">Reference proteome</keyword>
<evidence type="ECO:0000313" key="3">
    <source>
        <dbReference type="Proteomes" id="UP001499882"/>
    </source>
</evidence>
<organism evidence="2 3">
    <name type="scientific">Nocardioides endophyticus</name>
    <dbReference type="NCBI Taxonomy" id="1353775"/>
    <lineage>
        <taxon>Bacteria</taxon>
        <taxon>Bacillati</taxon>
        <taxon>Actinomycetota</taxon>
        <taxon>Actinomycetes</taxon>
        <taxon>Propionibacteriales</taxon>
        <taxon>Nocardioidaceae</taxon>
        <taxon>Nocardioides</taxon>
    </lineage>
</organism>
<gene>
    <name evidence="2" type="ORF">GCM10023350_23640</name>
</gene>
<protein>
    <submittedName>
        <fullName evidence="2">Uncharacterized protein</fullName>
    </submittedName>
</protein>